<evidence type="ECO:0000313" key="1">
    <source>
        <dbReference type="EMBL" id="KAJ4017742.1"/>
    </source>
</evidence>
<name>A0A9W8PTR3_9HYPO</name>
<keyword evidence="2" id="KW-1185">Reference proteome</keyword>
<gene>
    <name evidence="1" type="ORF">NW766_003811</name>
</gene>
<comment type="caution">
    <text evidence="1">The sequence shown here is derived from an EMBL/GenBank/DDBJ whole genome shotgun (WGS) entry which is preliminary data.</text>
</comment>
<evidence type="ECO:0000313" key="2">
    <source>
        <dbReference type="Proteomes" id="UP001152130"/>
    </source>
</evidence>
<dbReference type="AlphaFoldDB" id="A0A9W8PTR3"/>
<proteinExistence type="predicted"/>
<accession>A0A9W8PTR3</accession>
<dbReference type="EMBL" id="JAPDHF010000005">
    <property type="protein sequence ID" value="KAJ4017742.1"/>
    <property type="molecule type" value="Genomic_DNA"/>
</dbReference>
<reference evidence="1" key="1">
    <citation type="submission" date="2022-10" db="EMBL/GenBank/DDBJ databases">
        <title>Fusarium specimens isolated from Avocado Roots.</title>
        <authorList>
            <person name="Stajich J."/>
            <person name="Roper C."/>
            <person name="Heimlech-Rivalta G."/>
        </authorList>
    </citation>
    <scope>NUCLEOTIDE SEQUENCE</scope>
    <source>
        <strain evidence="1">CF00143</strain>
    </source>
</reference>
<organism evidence="1 2">
    <name type="scientific">Fusarium irregulare</name>
    <dbReference type="NCBI Taxonomy" id="2494466"/>
    <lineage>
        <taxon>Eukaryota</taxon>
        <taxon>Fungi</taxon>
        <taxon>Dikarya</taxon>
        <taxon>Ascomycota</taxon>
        <taxon>Pezizomycotina</taxon>
        <taxon>Sordariomycetes</taxon>
        <taxon>Hypocreomycetidae</taxon>
        <taxon>Hypocreales</taxon>
        <taxon>Nectriaceae</taxon>
        <taxon>Fusarium</taxon>
        <taxon>Fusarium incarnatum-equiseti species complex</taxon>
    </lineage>
</organism>
<sequence length="188" mass="20851">MSDTPTSPANEAEARALETTTKKNVFYTNDESFSIDQSTVAETDTAGYTSETPFRGFFIYGAIVEAASLNSKRGSIRILKREQDTDNWNLMEQSCSASCGDIQGVCFTKDELAGLARTCRFEVTFDEADFNRTTKAAGTYNFSSITNAGLVMVAWRFRGDPHHTWFDGQGFLIKELTAFPPETLDVDD</sequence>
<protein>
    <submittedName>
        <fullName evidence="1">Uncharacterized protein</fullName>
    </submittedName>
</protein>
<dbReference type="Proteomes" id="UP001152130">
    <property type="component" value="Unassembled WGS sequence"/>
</dbReference>
<dbReference type="OrthoDB" id="5035579at2759"/>